<evidence type="ECO:0000256" key="5">
    <source>
        <dbReference type="ARBA" id="ARBA00022801"/>
    </source>
</evidence>
<dbReference type="Proteomes" id="UP000694044">
    <property type="component" value="Unassembled WGS sequence"/>
</dbReference>
<evidence type="ECO:0000256" key="3">
    <source>
        <dbReference type="ARBA" id="ARBA00022670"/>
    </source>
</evidence>
<keyword evidence="3" id="KW-0645">Protease</keyword>
<evidence type="ECO:0000256" key="2">
    <source>
        <dbReference type="ARBA" id="ARBA00012759"/>
    </source>
</evidence>
<dbReference type="OrthoDB" id="422700at2759"/>
<feature type="active site" evidence="6">
    <location>
        <position position="17"/>
    </location>
</feature>
<evidence type="ECO:0000256" key="4">
    <source>
        <dbReference type="ARBA" id="ARBA00022786"/>
    </source>
</evidence>
<dbReference type="AlphaFoldDB" id="A0A8T1VN38"/>
<dbReference type="EMBL" id="JAGDFM010000211">
    <property type="protein sequence ID" value="KAG7382336.1"/>
    <property type="molecule type" value="Genomic_DNA"/>
</dbReference>
<dbReference type="Pfam" id="PF02099">
    <property type="entry name" value="Josephin"/>
    <property type="match status" value="1"/>
</dbReference>
<comment type="caution">
    <text evidence="8">The sequence shown here is derived from an EMBL/GenBank/DDBJ whole genome shotgun (WGS) entry which is preliminary data.</text>
</comment>
<evidence type="ECO:0000313" key="9">
    <source>
        <dbReference type="Proteomes" id="UP000694044"/>
    </source>
</evidence>
<keyword evidence="9" id="KW-1185">Reference proteome</keyword>
<dbReference type="PANTHER" id="PTHR13291:SF0">
    <property type="entry name" value="JOSEPHIN-LIKE PROTEIN"/>
    <property type="match status" value="1"/>
</dbReference>
<dbReference type="PROSITE" id="PS50957">
    <property type="entry name" value="JOSEPHIN"/>
    <property type="match status" value="1"/>
</dbReference>
<comment type="catalytic activity">
    <reaction evidence="1">
        <text>Thiol-dependent hydrolysis of ester, thioester, amide, peptide and isopeptide bonds formed by the C-terminal Gly of ubiquitin (a 76-residue protein attached to proteins as an intracellular targeting signal).</text>
        <dbReference type="EC" id="3.4.19.12"/>
    </reaction>
</comment>
<feature type="active site" evidence="6">
    <location>
        <position position="143"/>
    </location>
</feature>
<dbReference type="GO" id="GO:0004843">
    <property type="term" value="F:cysteine-type deubiquitinase activity"/>
    <property type="evidence" value="ECO:0007669"/>
    <property type="project" value="UniProtKB-EC"/>
</dbReference>
<name>A0A8T1VN38_9STRA</name>
<gene>
    <name evidence="8" type="primary">JOSD1</name>
    <name evidence="8" type="ORF">PHYPSEUDO_005014</name>
</gene>
<protein>
    <recommendedName>
        <fullName evidence="2">ubiquitinyl hydrolase 1</fullName>
        <ecNumber evidence="2">3.4.19.12</ecNumber>
    </recommendedName>
</protein>
<feature type="domain" description="Josephin" evidence="7">
    <location>
        <begin position="4"/>
        <end position="189"/>
    </location>
</feature>
<keyword evidence="5 6" id="KW-0378">Hydrolase</keyword>
<evidence type="ECO:0000256" key="1">
    <source>
        <dbReference type="ARBA" id="ARBA00000707"/>
    </source>
</evidence>
<dbReference type="GO" id="GO:0006508">
    <property type="term" value="P:proteolysis"/>
    <property type="evidence" value="ECO:0007669"/>
    <property type="project" value="UniProtKB-KW"/>
</dbReference>
<evidence type="ECO:0000256" key="6">
    <source>
        <dbReference type="PROSITE-ProRule" id="PRU00331"/>
    </source>
</evidence>
<dbReference type="EC" id="3.4.19.12" evidence="2"/>
<accession>A0A8T1VN38</accession>
<reference evidence="8" key="1">
    <citation type="submission" date="2021-02" db="EMBL/GenBank/DDBJ databases">
        <authorList>
            <person name="Palmer J.M."/>
        </authorList>
    </citation>
    <scope>NUCLEOTIDE SEQUENCE</scope>
    <source>
        <strain evidence="8">SCRP734</strain>
    </source>
</reference>
<feature type="active site" evidence="6">
    <location>
        <position position="128"/>
    </location>
</feature>
<dbReference type="InterPro" id="IPR040053">
    <property type="entry name" value="JOSD1/2"/>
</dbReference>
<evidence type="ECO:0000313" key="8">
    <source>
        <dbReference type="EMBL" id="KAG7382336.1"/>
    </source>
</evidence>
<evidence type="ECO:0000259" key="7">
    <source>
        <dbReference type="PROSITE" id="PS50957"/>
    </source>
</evidence>
<dbReference type="PANTHER" id="PTHR13291">
    <property type="entry name" value="JOSEPHIN 1, 2"/>
    <property type="match status" value="1"/>
</dbReference>
<sequence>MAELQELYHERQTLYRCGLHALNNALQGPVFTKASLDDACTELATVADPGAGSGLRSWAWNPHRAPLGLGNYDVNALTFALQQKGYMMQWLDKRLPVDEKLVKLDEAEGVLCNVVMTTMLSSLWMQRHWFAIRKIGGVCYNLDSKLAAPVPFESENACCRFLQELVNTGECELFLITKEGAATEETSPS</sequence>
<dbReference type="InterPro" id="IPR006155">
    <property type="entry name" value="Josephin"/>
</dbReference>
<keyword evidence="4" id="KW-0833">Ubl conjugation pathway</keyword>
<proteinExistence type="predicted"/>
<dbReference type="SMART" id="SM01246">
    <property type="entry name" value="Josephin"/>
    <property type="match status" value="1"/>
</dbReference>
<organism evidence="8 9">
    <name type="scientific">Phytophthora pseudosyringae</name>
    <dbReference type="NCBI Taxonomy" id="221518"/>
    <lineage>
        <taxon>Eukaryota</taxon>
        <taxon>Sar</taxon>
        <taxon>Stramenopiles</taxon>
        <taxon>Oomycota</taxon>
        <taxon>Peronosporomycetes</taxon>
        <taxon>Peronosporales</taxon>
        <taxon>Peronosporaceae</taxon>
        <taxon>Phytophthora</taxon>
    </lineage>
</organism>
<dbReference type="GO" id="GO:0016579">
    <property type="term" value="P:protein deubiquitination"/>
    <property type="evidence" value="ECO:0007669"/>
    <property type="project" value="InterPro"/>
</dbReference>